<evidence type="ECO:0000313" key="2">
    <source>
        <dbReference type="EMBL" id="MBB6513709.1"/>
    </source>
</evidence>
<dbReference type="RefSeq" id="WP_184249365.1">
    <property type="nucleotide sequence ID" value="NZ_BAAACU010000043.1"/>
</dbReference>
<feature type="region of interest" description="Disordered" evidence="1">
    <location>
        <begin position="1"/>
        <end position="50"/>
    </location>
</feature>
<reference evidence="2 3" key="1">
    <citation type="submission" date="2020-08" db="EMBL/GenBank/DDBJ databases">
        <title>Genomic Encyclopedia of Type Strains, Phase IV (KMG-IV): sequencing the most valuable type-strain genomes for metagenomic binning, comparative biology and taxonomic classification.</title>
        <authorList>
            <person name="Goeker M."/>
        </authorList>
    </citation>
    <scope>NUCLEOTIDE SEQUENCE [LARGE SCALE GENOMIC DNA]</scope>
    <source>
        <strain evidence="2 3">DSM 11805</strain>
    </source>
</reference>
<evidence type="ECO:0000313" key="3">
    <source>
        <dbReference type="Proteomes" id="UP000572212"/>
    </source>
</evidence>
<accession>A0A841RMI8</accession>
<comment type="caution">
    <text evidence="2">The sequence shown here is derived from an EMBL/GenBank/DDBJ whole genome shotgun (WGS) entry which is preliminary data.</text>
</comment>
<dbReference type="EMBL" id="JACHON010000015">
    <property type="protein sequence ID" value="MBB6513709.1"/>
    <property type="molecule type" value="Genomic_DNA"/>
</dbReference>
<feature type="compositionally biased region" description="Basic residues" evidence="1">
    <location>
        <begin position="37"/>
        <end position="50"/>
    </location>
</feature>
<sequence>MSNERIEAQKVQQSGCGCGSSHSLKPRRIQGTSTSNRRSRQKSIRTRFLR</sequence>
<evidence type="ECO:0000256" key="1">
    <source>
        <dbReference type="SAM" id="MobiDB-lite"/>
    </source>
</evidence>
<name>A0A841RMI8_9BACI</name>
<gene>
    <name evidence="2" type="ORF">GGQ92_002523</name>
</gene>
<keyword evidence="3" id="KW-1185">Reference proteome</keyword>
<dbReference type="AlphaFoldDB" id="A0A841RMI8"/>
<organism evidence="2 3">
    <name type="scientific">Gracilibacillus halotolerans</name>
    <dbReference type="NCBI Taxonomy" id="74386"/>
    <lineage>
        <taxon>Bacteria</taxon>
        <taxon>Bacillati</taxon>
        <taxon>Bacillota</taxon>
        <taxon>Bacilli</taxon>
        <taxon>Bacillales</taxon>
        <taxon>Bacillaceae</taxon>
        <taxon>Gracilibacillus</taxon>
    </lineage>
</organism>
<proteinExistence type="predicted"/>
<feature type="compositionally biased region" description="Low complexity" evidence="1">
    <location>
        <begin position="12"/>
        <end position="21"/>
    </location>
</feature>
<dbReference type="Proteomes" id="UP000572212">
    <property type="component" value="Unassembled WGS sequence"/>
</dbReference>
<protein>
    <submittedName>
        <fullName evidence="2">Uncharacterized protein</fullName>
    </submittedName>
</protein>